<keyword evidence="1" id="KW-0812">Transmembrane</keyword>
<proteinExistence type="predicted"/>
<feature type="transmembrane region" description="Helical" evidence="1">
    <location>
        <begin position="53"/>
        <end position="78"/>
    </location>
</feature>
<keyword evidence="1" id="KW-1133">Transmembrane helix</keyword>
<name>A0A6C0BPB7_9ZZZZ</name>
<dbReference type="AlphaFoldDB" id="A0A6C0BPB7"/>
<feature type="transmembrane region" description="Helical" evidence="1">
    <location>
        <begin position="12"/>
        <end position="33"/>
    </location>
</feature>
<evidence type="ECO:0000256" key="1">
    <source>
        <dbReference type="SAM" id="Phobius"/>
    </source>
</evidence>
<organism evidence="2">
    <name type="scientific">viral metagenome</name>
    <dbReference type="NCBI Taxonomy" id="1070528"/>
    <lineage>
        <taxon>unclassified sequences</taxon>
        <taxon>metagenomes</taxon>
        <taxon>organismal metagenomes</taxon>
    </lineage>
</organism>
<reference evidence="2" key="1">
    <citation type="journal article" date="2020" name="Nature">
        <title>Giant virus diversity and host interactions through global metagenomics.</title>
        <authorList>
            <person name="Schulz F."/>
            <person name="Roux S."/>
            <person name="Paez-Espino D."/>
            <person name="Jungbluth S."/>
            <person name="Walsh D.A."/>
            <person name="Denef V.J."/>
            <person name="McMahon K.D."/>
            <person name="Konstantinidis K.T."/>
            <person name="Eloe-Fadrosh E.A."/>
            <person name="Kyrpides N.C."/>
            <person name="Woyke T."/>
        </authorList>
    </citation>
    <scope>NUCLEOTIDE SEQUENCE</scope>
    <source>
        <strain evidence="2">GVMAG-M-3300018080-19</strain>
    </source>
</reference>
<keyword evidence="1" id="KW-0472">Membrane</keyword>
<sequence>MKSLFHHLRATTIPMAFVLNAMANMIIVVFSIAVKDAFDNEIEVSGSIPVTMLFTFIASMATYWLLYLLFGFGGGMLANQ</sequence>
<evidence type="ECO:0000313" key="2">
    <source>
        <dbReference type="EMBL" id="QHS93900.1"/>
    </source>
</evidence>
<dbReference type="EMBL" id="MN739211">
    <property type="protein sequence ID" value="QHS93900.1"/>
    <property type="molecule type" value="Genomic_DNA"/>
</dbReference>
<accession>A0A6C0BPB7</accession>
<protein>
    <submittedName>
        <fullName evidence="2">Uncharacterized protein</fullName>
    </submittedName>
</protein>